<evidence type="ECO:0000313" key="2">
    <source>
        <dbReference type="Proteomes" id="UP000095552"/>
    </source>
</evidence>
<dbReference type="STRING" id="1563681.BFP71_14920"/>
<dbReference type="Proteomes" id="UP000095552">
    <property type="component" value="Unassembled WGS sequence"/>
</dbReference>
<dbReference type="InterPro" id="IPR011889">
    <property type="entry name" value="Liste_lipo_26"/>
</dbReference>
<dbReference type="Pfam" id="PF03382">
    <property type="entry name" value="DUF285"/>
    <property type="match status" value="1"/>
</dbReference>
<name>A0A1E5T0A4_9BACT</name>
<dbReference type="EMBL" id="MDGQ01000005">
    <property type="protein sequence ID" value="OEK04737.1"/>
    <property type="molecule type" value="Genomic_DNA"/>
</dbReference>
<organism evidence="1 2">
    <name type="scientific">Roseivirga misakiensis</name>
    <dbReference type="NCBI Taxonomy" id="1563681"/>
    <lineage>
        <taxon>Bacteria</taxon>
        <taxon>Pseudomonadati</taxon>
        <taxon>Bacteroidota</taxon>
        <taxon>Cytophagia</taxon>
        <taxon>Cytophagales</taxon>
        <taxon>Roseivirgaceae</taxon>
        <taxon>Roseivirga</taxon>
    </lineage>
</organism>
<protein>
    <recommendedName>
        <fullName evidence="3">PKD domain-containing protein</fullName>
    </recommendedName>
</protein>
<dbReference type="AlphaFoldDB" id="A0A1E5T0A4"/>
<evidence type="ECO:0000313" key="1">
    <source>
        <dbReference type="EMBL" id="OEK04737.1"/>
    </source>
</evidence>
<dbReference type="NCBIfam" id="TIGR02167">
    <property type="entry name" value="Liste_lipo_26"/>
    <property type="match status" value="2"/>
</dbReference>
<evidence type="ECO:0008006" key="3">
    <source>
        <dbReference type="Google" id="ProtNLM"/>
    </source>
</evidence>
<dbReference type="CDD" id="cd00146">
    <property type="entry name" value="PKD"/>
    <property type="match status" value="1"/>
</dbReference>
<sequence>MACAINVSLAAQKPFITTWKTDNPGISRDNQIVIPTIGFGYYYEVDWGDGTIEKGLTGDAMHSYKKAGTYQVSIKGEFPSIYFNSAGDKEKLLSVDQWGDIQWKSMTRAFKGCSNLHVWAKDAPNLKHAEDVSGMFEMAISFNEPIAHWEMASVKNMSDMFKDASAFNQNINAWDVSNVQDMSGLFWQATAYNKPLFNWEVDNVQNMAYMFWGASSFNQNIGNWNVMRVKSMGAMFEGAQSFNKDISGWDVSQVDILTGMFMGAISFDQDLADWKVNNAQDVSNMFSFSGLSEDNYELIVMNWKKRSVFRGTLNIETLSVSVEKQ</sequence>
<dbReference type="Gene3D" id="2.60.40.10">
    <property type="entry name" value="Immunoglobulins"/>
    <property type="match status" value="1"/>
</dbReference>
<dbReference type="InterPro" id="IPR035986">
    <property type="entry name" value="PKD_dom_sf"/>
</dbReference>
<dbReference type="SUPFAM" id="SSF49299">
    <property type="entry name" value="PKD domain"/>
    <property type="match status" value="1"/>
</dbReference>
<dbReference type="InterPro" id="IPR013783">
    <property type="entry name" value="Ig-like_fold"/>
</dbReference>
<comment type="caution">
    <text evidence="1">The sequence shown here is derived from an EMBL/GenBank/DDBJ whole genome shotgun (WGS) entry which is preliminary data.</text>
</comment>
<dbReference type="InterPro" id="IPR005046">
    <property type="entry name" value="DUF285"/>
</dbReference>
<accession>A0A1E5T0A4</accession>
<gene>
    <name evidence="1" type="ORF">BFP71_14920</name>
</gene>
<proteinExistence type="predicted"/>
<reference evidence="1 2" key="1">
    <citation type="submission" date="2016-08" db="EMBL/GenBank/DDBJ databases">
        <title>Draft genome of Fabibacter sp. strain SK-8.</title>
        <authorList>
            <person name="Wong S.-K."/>
            <person name="Hamasaki K."/>
            <person name="Yoshizawa S."/>
        </authorList>
    </citation>
    <scope>NUCLEOTIDE SEQUENCE [LARGE SCALE GENOMIC DNA]</scope>
    <source>
        <strain evidence="1 2">SK-8</strain>
    </source>
</reference>
<keyword evidence="2" id="KW-1185">Reference proteome</keyword>